<dbReference type="InterPro" id="IPR027417">
    <property type="entry name" value="P-loop_NTPase"/>
</dbReference>
<evidence type="ECO:0000313" key="5">
    <source>
        <dbReference type="EMBL" id="AAZ32449.1"/>
    </source>
</evidence>
<keyword evidence="3" id="KW-0378">Hydrolase</keyword>
<proteinExistence type="inferred from homology"/>
<keyword evidence="2" id="KW-0547">Nucleotide-binding</keyword>
<dbReference type="GO" id="GO:0003924">
    <property type="term" value="F:GTPase activity"/>
    <property type="evidence" value="ECO:0007669"/>
    <property type="project" value="TreeGrafter"/>
</dbReference>
<dbReference type="Gene3D" id="3.40.50.300">
    <property type="entry name" value="P-loop containing nucleotide triphosphate hydrolases"/>
    <property type="match status" value="1"/>
</dbReference>
<dbReference type="AlphaFoldDB" id="Q3SAD3"/>
<reference evidence="5" key="1">
    <citation type="submission" date="2005-07" db="EMBL/GenBank/DDBJ databases">
        <title>A hyperthermophilic lifestyle for uncultured Archaea of the DHVE2 lineage: evidence from environmental genomics.</title>
        <authorList>
            <person name="Moussard H."/>
            <person name="Hennecke G."/>
            <person name="Moreira D."/>
            <person name="Jouffe V."/>
            <person name="Lopez-Garcia P."/>
            <person name="Jeanthon C."/>
        </authorList>
    </citation>
    <scope>NUCLEOTIDE SEQUENCE</scope>
</reference>
<evidence type="ECO:0000256" key="4">
    <source>
        <dbReference type="ARBA" id="ARBA00023134"/>
    </source>
</evidence>
<dbReference type="GO" id="GO:0005525">
    <property type="term" value="F:GTP binding"/>
    <property type="evidence" value="ECO:0007669"/>
    <property type="project" value="UniProtKB-KW"/>
</dbReference>
<evidence type="ECO:0000256" key="1">
    <source>
        <dbReference type="ARBA" id="ARBA00005290"/>
    </source>
</evidence>
<evidence type="ECO:0000256" key="2">
    <source>
        <dbReference type="ARBA" id="ARBA00022741"/>
    </source>
</evidence>
<dbReference type="SUPFAM" id="SSF52540">
    <property type="entry name" value="P-loop containing nucleoside triphosphate hydrolases"/>
    <property type="match status" value="1"/>
</dbReference>
<evidence type="ECO:0000256" key="3">
    <source>
        <dbReference type="ARBA" id="ARBA00022801"/>
    </source>
</evidence>
<sequence length="255" mass="28600">MIANLFVVGPAGSGKSTFTAAFREWMIKNEYDTVIVNLDPGADSLPYTPDLDVRDVLSLEDVMSEYGLGPNGAQVVAADLLANYVDEIKRDVDSYESDYVIYDTAGQLELFAFRAASTFLVDYLGEKRAMLAFMFDPALAKTPSGFVSLLLLSATVHFRFYRPYINILSKVDLLEDDVLENIAAWSENWDRLYGALIEDSPGMYRELNVEVFKALESMDVFKKLIPTSARMLYGYEDIYTAIQMAFGAGEDLEKR</sequence>
<accession>Q3SAD3</accession>
<dbReference type="Pfam" id="PF03029">
    <property type="entry name" value="ATP_bind_1"/>
    <property type="match status" value="1"/>
</dbReference>
<organism evidence="5">
    <name type="scientific">uncultured euryarchaeote Alv-FOS1</name>
    <dbReference type="NCBI Taxonomy" id="337892"/>
    <lineage>
        <taxon>Archaea</taxon>
        <taxon>Methanobacteriati</taxon>
        <taxon>Methanobacteriota</taxon>
        <taxon>environmental samples</taxon>
    </lineage>
</organism>
<dbReference type="PANTHER" id="PTHR21231">
    <property type="entry name" value="XPA-BINDING PROTEIN 1-RELATED"/>
    <property type="match status" value="1"/>
</dbReference>
<dbReference type="InterPro" id="IPR004130">
    <property type="entry name" value="Gpn"/>
</dbReference>
<keyword evidence="4" id="KW-0342">GTP-binding</keyword>
<dbReference type="PANTHER" id="PTHR21231:SF8">
    <property type="entry name" value="GPN-LOOP GTPASE 1"/>
    <property type="match status" value="1"/>
</dbReference>
<protein>
    <submittedName>
        <fullName evidence="5">GTPase</fullName>
    </submittedName>
</protein>
<dbReference type="NCBIfam" id="NF010341">
    <property type="entry name" value="PRK13768.1-3"/>
    <property type="match status" value="1"/>
</dbReference>
<name>Q3SAD3_9EURY</name>
<comment type="similarity">
    <text evidence="1">Belongs to the GPN-loop GTPase family.</text>
</comment>
<dbReference type="EMBL" id="DQ118403">
    <property type="protein sequence ID" value="AAZ32449.1"/>
    <property type="molecule type" value="Genomic_DNA"/>
</dbReference>